<dbReference type="InterPro" id="IPR000306">
    <property type="entry name" value="Znf_FYVE"/>
</dbReference>
<evidence type="ECO:0000256" key="2">
    <source>
        <dbReference type="ARBA" id="ARBA00022771"/>
    </source>
</evidence>
<sequence length="461" mass="48864">MFKFCPECGVKATAGSAKFCAECGFRFEQGQTTAPPPLPATPDVVKPPAAAVGGSIPMAVPVRMPSSKSGTYVPVAHVVVPPAATGAEAQTIYAQCMDTIRASRGGNNEAGVKAFRTNCKAYGLNEVEATTFHASLVAELGAEATSALVPHLVRLIPDEDKRRVLLEVDAATTTDQLQRMSISSDGDSERASFNANSKLNPNSSRGFLSGRYSDHPNCDICRASFDVYKRRHQCRFCGMYVCSACSPIKLLIPLGQEIPGCPGYVEAEPQRVCIQCAPRLHPMQDDLGISTMEKECRNAADIVGNFFRDDWGASKDRSIPASFLEKAHGLAILTIAKAGFLISAQAGTGLVNLGAGLDITVGPYGRAAQAAAMVGPGGLGANYAYSQSKGFYAGLSLTGTIIAVRKELNLKFYGRSLEASAILSGDVEQPNAAKPLYEALHNAMEGVKNHRVNAILNISQT</sequence>
<dbReference type="PROSITE" id="PS50178">
    <property type="entry name" value="ZF_FYVE"/>
    <property type="match status" value="1"/>
</dbReference>
<comment type="caution">
    <text evidence="7">The sequence shown here is derived from an EMBL/GenBank/DDBJ whole genome shotgun (WGS) entry which is preliminary data.</text>
</comment>
<reference evidence="7 8" key="1">
    <citation type="journal article" date="2018" name="J. Invertebr. Pathol.">
        <title>New genotyping method for the causative agent of crayfish plague (Aphanomyces astaci) based on whole genome data.</title>
        <authorList>
            <person name="Minardi D."/>
            <person name="Studholme D.J."/>
            <person name="van der Giezen M."/>
            <person name="Pretto T."/>
            <person name="Oidtmann B."/>
        </authorList>
    </citation>
    <scope>NUCLEOTIDE SEQUENCE [LARGE SCALE GENOMIC DNA]</scope>
    <source>
        <strain evidence="7 8">KB13</strain>
    </source>
</reference>
<dbReference type="Pfam" id="PF04366">
    <property type="entry name" value="Ysc84"/>
    <property type="match status" value="1"/>
</dbReference>
<evidence type="ECO:0000256" key="4">
    <source>
        <dbReference type="PROSITE-ProRule" id="PRU00091"/>
    </source>
</evidence>
<keyword evidence="2 4" id="KW-0863">Zinc-finger</keyword>
<keyword evidence="1" id="KW-0479">Metal-binding</keyword>
<dbReference type="Pfam" id="PF23202">
    <property type="entry name" value="PAH_ZNF598"/>
    <property type="match status" value="1"/>
</dbReference>
<organism evidence="7 8">
    <name type="scientific">Aphanomyces astaci</name>
    <name type="common">Crayfish plague agent</name>
    <dbReference type="NCBI Taxonomy" id="112090"/>
    <lineage>
        <taxon>Eukaryota</taxon>
        <taxon>Sar</taxon>
        <taxon>Stramenopiles</taxon>
        <taxon>Oomycota</taxon>
        <taxon>Saprolegniomycetes</taxon>
        <taxon>Saprolegniales</taxon>
        <taxon>Verrucalvaceae</taxon>
        <taxon>Aphanomyces</taxon>
    </lineage>
</organism>
<dbReference type="InterPro" id="IPR011011">
    <property type="entry name" value="Znf_FYVE_PHD"/>
</dbReference>
<keyword evidence="3" id="KW-0862">Zinc</keyword>
<gene>
    <name evidence="7" type="ORF">DYB28_011074</name>
</gene>
<evidence type="ECO:0000313" key="8">
    <source>
        <dbReference type="Proteomes" id="UP000275652"/>
    </source>
</evidence>
<proteinExistence type="predicted"/>
<protein>
    <recommendedName>
        <fullName evidence="6">FYVE-type domain-containing protein</fullName>
    </recommendedName>
</protein>
<dbReference type="InterPro" id="IPR013083">
    <property type="entry name" value="Znf_RING/FYVE/PHD"/>
</dbReference>
<dbReference type="Gene3D" id="3.30.40.10">
    <property type="entry name" value="Zinc/RING finger domain, C3HC4 (zinc finger)"/>
    <property type="match status" value="1"/>
</dbReference>
<dbReference type="EMBL" id="QUTI01033928">
    <property type="protein sequence ID" value="RLO02288.1"/>
    <property type="molecule type" value="Genomic_DNA"/>
</dbReference>
<dbReference type="CDD" id="cd00065">
    <property type="entry name" value="FYVE_like_SF"/>
    <property type="match status" value="1"/>
</dbReference>
<dbReference type="SMART" id="SM00064">
    <property type="entry name" value="FYVE"/>
    <property type="match status" value="1"/>
</dbReference>
<dbReference type="Pfam" id="PF01363">
    <property type="entry name" value="FYVE"/>
    <property type="match status" value="1"/>
</dbReference>
<dbReference type="AlphaFoldDB" id="A0A9X8H6A8"/>
<dbReference type="SUPFAM" id="SSF57903">
    <property type="entry name" value="FYVE/PHD zinc finger"/>
    <property type="match status" value="1"/>
</dbReference>
<dbReference type="PANTHER" id="PTHR15629">
    <property type="entry name" value="SH3YL1 PROTEIN"/>
    <property type="match status" value="1"/>
</dbReference>
<dbReference type="InterPro" id="IPR057634">
    <property type="entry name" value="PAH_ZNF598/HEL2"/>
</dbReference>
<dbReference type="GO" id="GO:0008270">
    <property type="term" value="F:zinc ion binding"/>
    <property type="evidence" value="ECO:0007669"/>
    <property type="project" value="UniProtKB-KW"/>
</dbReference>
<dbReference type="Proteomes" id="UP000275652">
    <property type="component" value="Unassembled WGS sequence"/>
</dbReference>
<evidence type="ECO:0000259" key="6">
    <source>
        <dbReference type="PROSITE" id="PS50178"/>
    </source>
</evidence>
<dbReference type="InterPro" id="IPR051702">
    <property type="entry name" value="SH3_domain_YSC84-like"/>
</dbReference>
<evidence type="ECO:0000256" key="1">
    <source>
        <dbReference type="ARBA" id="ARBA00022723"/>
    </source>
</evidence>
<dbReference type="InterPro" id="IPR017455">
    <property type="entry name" value="Znf_FYVE-rel"/>
</dbReference>
<feature type="domain" description="FYVE-type" evidence="6">
    <location>
        <begin position="212"/>
        <end position="281"/>
    </location>
</feature>
<dbReference type="PANTHER" id="PTHR15629:SF2">
    <property type="entry name" value="SH3 DOMAIN-CONTAINING YSC84-LIKE PROTEIN 1"/>
    <property type="match status" value="1"/>
</dbReference>
<evidence type="ECO:0000256" key="5">
    <source>
        <dbReference type="SAM" id="MobiDB-lite"/>
    </source>
</evidence>
<evidence type="ECO:0000256" key="3">
    <source>
        <dbReference type="ARBA" id="ARBA00022833"/>
    </source>
</evidence>
<accession>A0A9X8H6A8</accession>
<dbReference type="InterPro" id="IPR007461">
    <property type="entry name" value="Ysc84_actin-binding"/>
</dbReference>
<name>A0A9X8H6A8_APHAT</name>
<evidence type="ECO:0000313" key="7">
    <source>
        <dbReference type="EMBL" id="RLO02288.1"/>
    </source>
</evidence>
<feature type="region of interest" description="Disordered" evidence="5">
    <location>
        <begin position="178"/>
        <end position="198"/>
    </location>
</feature>
<dbReference type="GO" id="GO:0035091">
    <property type="term" value="F:phosphatidylinositol binding"/>
    <property type="evidence" value="ECO:0007669"/>
    <property type="project" value="TreeGrafter"/>
</dbReference>